<comment type="caution">
    <text evidence="2">The sequence shown here is derived from an EMBL/GenBank/DDBJ whole genome shotgun (WGS) entry which is preliminary data.</text>
</comment>
<feature type="region of interest" description="Disordered" evidence="1">
    <location>
        <begin position="1"/>
        <end position="25"/>
    </location>
</feature>
<organism evidence="2 3">
    <name type="scientific">Chionoecetes opilio</name>
    <name type="common">Atlantic snow crab</name>
    <name type="synonym">Cancer opilio</name>
    <dbReference type="NCBI Taxonomy" id="41210"/>
    <lineage>
        <taxon>Eukaryota</taxon>
        <taxon>Metazoa</taxon>
        <taxon>Ecdysozoa</taxon>
        <taxon>Arthropoda</taxon>
        <taxon>Crustacea</taxon>
        <taxon>Multicrustacea</taxon>
        <taxon>Malacostraca</taxon>
        <taxon>Eumalacostraca</taxon>
        <taxon>Eucarida</taxon>
        <taxon>Decapoda</taxon>
        <taxon>Pleocyemata</taxon>
        <taxon>Brachyura</taxon>
        <taxon>Eubrachyura</taxon>
        <taxon>Majoidea</taxon>
        <taxon>Majidae</taxon>
        <taxon>Chionoecetes</taxon>
    </lineage>
</organism>
<gene>
    <name evidence="2" type="ORF">GWK47_008793</name>
</gene>
<name>A0A8J4XZ36_CHIOP</name>
<dbReference type="EMBL" id="JACEEZ010018546">
    <property type="protein sequence ID" value="KAG0716803.1"/>
    <property type="molecule type" value="Genomic_DNA"/>
</dbReference>
<dbReference type="Proteomes" id="UP000770661">
    <property type="component" value="Unassembled WGS sequence"/>
</dbReference>
<sequence>MTWETPASVSNTRVPPVHPHPLIPDTPSSPIVECSYRRQFQLFPPPFTAPRLGSRGMEEKGIRKLGNKGIQTRGTQTLSKEIINMPREIKRTPSTTYANILRNQASSYRVDTNTTRWRNHATQSQEPVHPPDSRSSAGGSHAVHASNVQLEKPHVLSHSTSSERHTASHRNLSSKKPFYSFTKRTGNNVGWQENHDFTSSPNSYYDEGYRYEGYWQDPRPAMPPDTTFIHQHIILLILNRDATIVASTTIIKGIVDSIIG</sequence>
<protein>
    <submittedName>
        <fullName evidence="2">Uncharacterized protein</fullName>
    </submittedName>
</protein>
<feature type="region of interest" description="Disordered" evidence="1">
    <location>
        <begin position="118"/>
        <end position="172"/>
    </location>
</feature>
<evidence type="ECO:0000313" key="3">
    <source>
        <dbReference type="Proteomes" id="UP000770661"/>
    </source>
</evidence>
<evidence type="ECO:0000256" key="1">
    <source>
        <dbReference type="SAM" id="MobiDB-lite"/>
    </source>
</evidence>
<reference evidence="2" key="1">
    <citation type="submission" date="2020-07" db="EMBL/GenBank/DDBJ databases">
        <title>The High-quality genome of the commercially important snow crab, Chionoecetes opilio.</title>
        <authorList>
            <person name="Jeong J.-H."/>
            <person name="Ryu S."/>
        </authorList>
    </citation>
    <scope>NUCLEOTIDE SEQUENCE</scope>
    <source>
        <strain evidence="2">MADBK_172401_WGS</strain>
        <tissue evidence="2">Digestive gland</tissue>
    </source>
</reference>
<feature type="compositionally biased region" description="Low complexity" evidence="1">
    <location>
        <begin position="133"/>
        <end position="146"/>
    </location>
</feature>
<keyword evidence="3" id="KW-1185">Reference proteome</keyword>
<evidence type="ECO:0000313" key="2">
    <source>
        <dbReference type="EMBL" id="KAG0716803.1"/>
    </source>
</evidence>
<proteinExistence type="predicted"/>
<accession>A0A8J4XZ36</accession>
<feature type="compositionally biased region" description="Polar residues" evidence="1">
    <location>
        <begin position="1"/>
        <end position="13"/>
    </location>
</feature>
<dbReference type="AlphaFoldDB" id="A0A8J4XZ36"/>